<feature type="transmembrane region" description="Helical" evidence="1">
    <location>
        <begin position="960"/>
        <end position="977"/>
    </location>
</feature>
<dbReference type="SUPFAM" id="SSF82693">
    <property type="entry name" value="Multidrug efflux transporter AcrB pore domain, PN1, PN2, PC1 and PC2 subdomains"/>
    <property type="match status" value="3"/>
</dbReference>
<reference evidence="2" key="1">
    <citation type="submission" date="2016-10" db="EMBL/GenBank/DDBJ databases">
        <title>Sequence of Gallionella enrichment culture.</title>
        <authorList>
            <person name="Poehlein A."/>
            <person name="Muehling M."/>
            <person name="Daniel R."/>
        </authorList>
    </citation>
    <scope>NUCLEOTIDE SEQUENCE</scope>
</reference>
<feature type="transmembrane region" description="Helical" evidence="1">
    <location>
        <begin position="389"/>
        <end position="407"/>
    </location>
</feature>
<name>A0A1J5SEZ8_9ZZZZ</name>
<comment type="caution">
    <text evidence="2">The sequence shown here is derived from an EMBL/GenBank/DDBJ whole genome shotgun (WGS) entry which is preliminary data.</text>
</comment>
<dbReference type="SUPFAM" id="SSF82714">
    <property type="entry name" value="Multidrug efflux transporter AcrB TolC docking domain, DN and DC subdomains"/>
    <property type="match status" value="2"/>
</dbReference>
<dbReference type="Gene3D" id="3.30.70.1440">
    <property type="entry name" value="Multidrug efflux transporter AcrB pore domain"/>
    <property type="match status" value="1"/>
</dbReference>
<dbReference type="Gene3D" id="3.30.70.1430">
    <property type="entry name" value="Multidrug efflux transporter AcrB pore domain"/>
    <property type="match status" value="2"/>
</dbReference>
<dbReference type="PANTHER" id="PTHR32063:SF18">
    <property type="entry name" value="CATION EFFLUX SYSTEM PROTEIN"/>
    <property type="match status" value="1"/>
</dbReference>
<feature type="transmembrane region" description="Helical" evidence="1">
    <location>
        <begin position="337"/>
        <end position="356"/>
    </location>
</feature>
<dbReference type="Gene3D" id="3.30.70.1320">
    <property type="entry name" value="Multidrug efflux transporter AcrB pore domain like"/>
    <property type="match status" value="1"/>
</dbReference>
<proteinExistence type="predicted"/>
<accession>A0A1J5SEZ8</accession>
<dbReference type="Gene3D" id="3.30.2090.10">
    <property type="entry name" value="Multidrug efflux transporter AcrB TolC docking domain, DN and DC subdomains"/>
    <property type="match status" value="2"/>
</dbReference>
<evidence type="ECO:0000256" key="1">
    <source>
        <dbReference type="SAM" id="Phobius"/>
    </source>
</evidence>
<feature type="transmembrane region" description="Helical" evidence="1">
    <location>
        <begin position="428"/>
        <end position="453"/>
    </location>
</feature>
<feature type="transmembrane region" description="Helical" evidence="1">
    <location>
        <begin position="859"/>
        <end position="877"/>
    </location>
</feature>
<gene>
    <name evidence="2" type="primary">cnrA_1</name>
    <name evidence="2" type="ORF">GALL_191390</name>
</gene>
<feature type="transmembrane region" description="Helical" evidence="1">
    <location>
        <begin position="526"/>
        <end position="546"/>
    </location>
</feature>
<dbReference type="PANTHER" id="PTHR32063">
    <property type="match status" value="1"/>
</dbReference>
<dbReference type="EMBL" id="MLJW01000114">
    <property type="protein sequence ID" value="OIQ98773.1"/>
    <property type="molecule type" value="Genomic_DNA"/>
</dbReference>
<organism evidence="2">
    <name type="scientific">mine drainage metagenome</name>
    <dbReference type="NCBI Taxonomy" id="410659"/>
    <lineage>
        <taxon>unclassified sequences</taxon>
        <taxon>metagenomes</taxon>
        <taxon>ecological metagenomes</taxon>
    </lineage>
</organism>
<sequence length="1027" mass="112799">MSRFNLSALAVRERAITLFFLIAIAGAGVLAFNKLGRAEDPTFVVKVMTVTAVWPGATAQEMQNEVADRLEKRLQELEHYDRAETTSRPGLMTMKVYLKDNTPPADVPEQFYQVRKKLTDEARFLPHGVLGPIFNDEYSDVFFSLYALKASDLPQRDLVQEAERLRQRLTRVAGVQKVKILGEQDQKIYVDISYRRLATLGLSAQSLFSAIAKHNDVTPSGFVEADGPRVYLRVDGAISDVDSIKSIPLAVPGRTLTVGDVADVHRGYEDPPTYVIHEGGEPALILGVVMHKRYNGLTLGKDLATEVSRLQAKLPAGITLTHISDQASVIKEAIHEFMVKFFTALGVVILVSLLTLGFRVGIVVAASVPLTLAAVFLIMLVTGREFDRITLGALILSLGLLVDDAIIAIETMVVKLEEGWDRVKAASFAWTSTAAPMLTGTLVTIAGFLPVGFARSTAGEYAGNIFWIVAFSLLVSWFVAVIFIPYLGVKLLPNIPVKVGGHHSIYGTKNYERFRRLIRACVNHKWLTLGITAGLFGAAVFGMTIVKKQFFPNSDRTELTLEINLPDGSAFAKTERTVHHIEQAMLALPEAKHVTSYIGAGAPRFFMSLDSALPNPGFAQVVIQTRSPKERDILKRKIRAMVADGRFPEARVRVTQFLFGPPVPYPVLFRVTGDNLNEIRRIANDVRKVMEKNPHLRDVHLDWGDKTPMLHLAFDEERLHLLGLNPQDVALQLQAILQGATVSQVRSGTRIVDVVVRSPKLERDGLGALGDVIVRNDQGRSIPLRQIARIEPRMENAVLKRYNRELYIAVEGDVVDGVQPPDVTAEVLPQLATLKSHLPDGYRIDTGGSVEESAKANKALVQLFPVMILITLALIMIQVRSFSAMFMVFATGPLGLVGAVPTLILFNQAFGFNAILGLIGLSGILIRNTLILIDQIQHDKAAGLSDYEAIIESTVRRARPVVLTAVAAMLAFIPLTQSSFWGALAFVLIGGVGAGTLLTLLFLPALYAIWFKVKQPAHYNPHEIISA</sequence>
<evidence type="ECO:0000313" key="2">
    <source>
        <dbReference type="EMBL" id="OIQ98773.1"/>
    </source>
</evidence>
<keyword evidence="1" id="KW-1133">Transmembrane helix</keyword>
<feature type="transmembrane region" description="Helical" evidence="1">
    <location>
        <begin position="465"/>
        <end position="489"/>
    </location>
</feature>
<feature type="transmembrane region" description="Helical" evidence="1">
    <location>
        <begin position="910"/>
        <end position="930"/>
    </location>
</feature>
<dbReference type="InterPro" id="IPR001036">
    <property type="entry name" value="Acrflvin-R"/>
</dbReference>
<dbReference type="Pfam" id="PF00873">
    <property type="entry name" value="ACR_tran"/>
    <property type="match status" value="1"/>
</dbReference>
<dbReference type="Gene3D" id="1.20.1640.10">
    <property type="entry name" value="Multidrug efflux transporter AcrB transmembrane domain"/>
    <property type="match status" value="2"/>
</dbReference>
<dbReference type="PRINTS" id="PR00702">
    <property type="entry name" value="ACRIFLAVINRP"/>
</dbReference>
<keyword evidence="1" id="KW-0472">Membrane</keyword>
<feature type="transmembrane region" description="Helical" evidence="1">
    <location>
        <begin position="363"/>
        <end position="383"/>
    </location>
</feature>
<dbReference type="GO" id="GO:0042910">
    <property type="term" value="F:xenobiotic transmembrane transporter activity"/>
    <property type="evidence" value="ECO:0007669"/>
    <property type="project" value="TreeGrafter"/>
</dbReference>
<dbReference type="SUPFAM" id="SSF82866">
    <property type="entry name" value="Multidrug efflux transporter AcrB transmembrane domain"/>
    <property type="match status" value="2"/>
</dbReference>
<feature type="transmembrane region" description="Helical" evidence="1">
    <location>
        <begin position="983"/>
        <end position="1010"/>
    </location>
</feature>
<dbReference type="GO" id="GO:0005886">
    <property type="term" value="C:plasma membrane"/>
    <property type="evidence" value="ECO:0007669"/>
    <property type="project" value="TreeGrafter"/>
</dbReference>
<protein>
    <submittedName>
        <fullName evidence="2">Nickel and cobalt resistance protein CnrA</fullName>
    </submittedName>
</protein>
<dbReference type="InterPro" id="IPR027463">
    <property type="entry name" value="AcrB_DN_DC_subdom"/>
</dbReference>
<dbReference type="AlphaFoldDB" id="A0A1J5SEZ8"/>
<keyword evidence="1" id="KW-0812">Transmembrane</keyword>